<keyword evidence="3" id="KW-1185">Reference proteome</keyword>
<protein>
    <submittedName>
        <fullName evidence="2">Uncharacterized protein DUF2147</fullName>
    </submittedName>
</protein>
<dbReference type="Gene3D" id="2.40.128.520">
    <property type="match status" value="1"/>
</dbReference>
<comment type="caution">
    <text evidence="2">The sequence shown here is derived from an EMBL/GenBank/DDBJ whole genome shotgun (WGS) entry which is preliminary data.</text>
</comment>
<reference evidence="2 3" key="1">
    <citation type="submission" date="2019-03" db="EMBL/GenBank/DDBJ databases">
        <title>Genomic Encyclopedia of Archaeal and Bacterial Type Strains, Phase II (KMG-II): from individual species to whole genera.</title>
        <authorList>
            <person name="Goeker M."/>
        </authorList>
    </citation>
    <scope>NUCLEOTIDE SEQUENCE [LARGE SCALE GENOMIC DNA]</scope>
    <source>
        <strain evidence="2 3">DSM 15388</strain>
    </source>
</reference>
<accession>A0A4R3IE02</accession>
<name>A0A4R3IE02_9GAMM</name>
<evidence type="ECO:0000313" key="3">
    <source>
        <dbReference type="Proteomes" id="UP000295793"/>
    </source>
</evidence>
<sequence length="169" mass="18647">MASGFASATVNFQAIVNFQTIVETIKMKKLMLTLLILLTPLAFADNSSPEGTWRTIDDETGEPKSLVSVWIENGELKGRIEKLLNPSEPNPTCEECKGERKDQPIEGMTFLWGLSQKGDSWKGGTILDPANGKEYKAKVTLTEDGTLLDVRGYIGLAAIGRTQTWQRVE</sequence>
<dbReference type="PANTHER" id="PTHR36919">
    <property type="entry name" value="BLR1215 PROTEIN"/>
    <property type="match status" value="1"/>
</dbReference>
<gene>
    <name evidence="2" type="ORF">BCF53_101349</name>
</gene>
<proteinExistence type="predicted"/>
<dbReference type="InterPro" id="IPR019223">
    <property type="entry name" value="DUF2147"/>
</dbReference>
<dbReference type="AlphaFoldDB" id="A0A4R3IE02"/>
<dbReference type="Pfam" id="PF09917">
    <property type="entry name" value="DUF2147"/>
    <property type="match status" value="1"/>
</dbReference>
<organism evidence="2 3">
    <name type="scientific">Reinekea marinisedimentorum</name>
    <dbReference type="NCBI Taxonomy" id="230495"/>
    <lineage>
        <taxon>Bacteria</taxon>
        <taxon>Pseudomonadati</taxon>
        <taxon>Pseudomonadota</taxon>
        <taxon>Gammaproteobacteria</taxon>
        <taxon>Oceanospirillales</taxon>
        <taxon>Saccharospirillaceae</taxon>
        <taxon>Reinekea</taxon>
    </lineage>
</organism>
<dbReference type="Proteomes" id="UP000295793">
    <property type="component" value="Unassembled WGS sequence"/>
</dbReference>
<evidence type="ECO:0000259" key="1">
    <source>
        <dbReference type="Pfam" id="PF09917"/>
    </source>
</evidence>
<feature type="domain" description="DUF2147" evidence="1">
    <location>
        <begin position="51"/>
        <end position="167"/>
    </location>
</feature>
<evidence type="ECO:0000313" key="2">
    <source>
        <dbReference type="EMBL" id="TCS44006.1"/>
    </source>
</evidence>
<dbReference type="PANTHER" id="PTHR36919:SF3">
    <property type="entry name" value="BLL5882 PROTEIN"/>
    <property type="match status" value="1"/>
</dbReference>
<dbReference type="EMBL" id="SLZR01000001">
    <property type="protein sequence ID" value="TCS44006.1"/>
    <property type="molecule type" value="Genomic_DNA"/>
</dbReference>